<evidence type="ECO:0000313" key="1">
    <source>
        <dbReference type="EMBL" id="ODR89421.1"/>
    </source>
</evidence>
<dbReference type="AlphaFoldDB" id="A0A1E3V8I4"/>
<organism evidence="1 2">
    <name type="scientific">Sinorhizobium alkalisoli</name>
    <dbReference type="NCBI Taxonomy" id="1752398"/>
    <lineage>
        <taxon>Bacteria</taxon>
        <taxon>Pseudomonadati</taxon>
        <taxon>Pseudomonadota</taxon>
        <taxon>Alphaproteobacteria</taxon>
        <taxon>Hyphomicrobiales</taxon>
        <taxon>Rhizobiaceae</taxon>
        <taxon>Sinorhizobium/Ensifer group</taxon>
        <taxon>Sinorhizobium</taxon>
    </lineage>
</organism>
<reference evidence="2" key="1">
    <citation type="submission" date="2016-05" db="EMBL/GenBank/DDBJ databases">
        <authorList>
            <person name="Li Y."/>
        </authorList>
    </citation>
    <scope>NUCLEOTIDE SEQUENCE [LARGE SCALE GENOMIC DNA]</scope>
    <source>
        <strain evidence="2">YIC4027</strain>
    </source>
</reference>
<dbReference type="InterPro" id="IPR007553">
    <property type="entry name" value="2-thiour_desulf"/>
</dbReference>
<dbReference type="RefSeq" id="WP_069460811.1">
    <property type="nucleotide sequence ID" value="NZ_LYBW01000062.1"/>
</dbReference>
<dbReference type="PANTHER" id="PTHR30087:SF1">
    <property type="entry name" value="HYPOTHETICAL CYTOSOLIC PROTEIN"/>
    <property type="match status" value="1"/>
</dbReference>
<dbReference type="OrthoDB" id="495783at2"/>
<keyword evidence="2" id="KW-1185">Reference proteome</keyword>
<name>A0A1E3V8I4_9HYPH</name>
<gene>
    <name evidence="1" type="ORF">A8M32_21005</name>
</gene>
<dbReference type="Proteomes" id="UP000094342">
    <property type="component" value="Unassembled WGS sequence"/>
</dbReference>
<evidence type="ECO:0000313" key="2">
    <source>
        <dbReference type="Proteomes" id="UP000094342"/>
    </source>
</evidence>
<accession>A0A1E3V8I4</accession>
<dbReference type="Pfam" id="PF04463">
    <property type="entry name" value="2-thiour_desulf"/>
    <property type="match status" value="1"/>
</dbReference>
<dbReference type="EMBL" id="LYBW01000062">
    <property type="protein sequence ID" value="ODR89421.1"/>
    <property type="molecule type" value="Genomic_DNA"/>
</dbReference>
<protein>
    <submittedName>
        <fullName evidence="1">Purine-nucleoside phosphorylase</fullName>
    </submittedName>
</protein>
<dbReference type="STRING" id="1752398.A8M32_21005"/>
<proteinExistence type="predicted"/>
<comment type="caution">
    <text evidence="1">The sequence shown here is derived from an EMBL/GenBank/DDBJ whole genome shotgun (WGS) entry which is preliminary data.</text>
</comment>
<sequence length="165" mass="17380">MIARILVSACLMGHAVRYDGVAKPLLHPAIERWRGEGRLVVLCPEMSAGMPVPRPPAEIEPGRTAGAVLSGDARVLEKTGGDVTAAFREAAENALALARRTNCRFALLIDGSPSCGSSFVHDGGFRGARVSGAGVTAALLRANRIEVFSDRQIGELAARIEEFGS</sequence>
<dbReference type="PANTHER" id="PTHR30087">
    <property type="entry name" value="INNER MEMBRANE PROTEIN"/>
    <property type="match status" value="1"/>
</dbReference>